<reference evidence="1 2" key="2">
    <citation type="submission" date="2017-10" db="EMBL/GenBank/DDBJ databases">
        <title>Genome analyses suggest a sexual origin of heterokaryosis in a supposedly ancient asexual fungus.</title>
        <authorList>
            <person name="Corradi N."/>
            <person name="Sedzielewska K."/>
            <person name="Noel J."/>
            <person name="Charron P."/>
            <person name="Farinelli L."/>
            <person name="Marton T."/>
            <person name="Kruger M."/>
            <person name="Pelin A."/>
            <person name="Brachmann A."/>
            <person name="Corradi N."/>
        </authorList>
    </citation>
    <scope>NUCLEOTIDE SEQUENCE [LARGE SCALE GENOMIC DNA]</scope>
    <source>
        <strain evidence="1 2">A1</strain>
    </source>
</reference>
<protein>
    <submittedName>
        <fullName evidence="1">Uncharacterized protein</fullName>
    </submittedName>
</protein>
<dbReference type="VEuPathDB" id="FungiDB:RhiirA1_463709"/>
<dbReference type="Proteomes" id="UP000232688">
    <property type="component" value="Unassembled WGS sequence"/>
</dbReference>
<proteinExistence type="predicted"/>
<dbReference type="OrthoDB" id="2398651at2759"/>
<dbReference type="AlphaFoldDB" id="A0A2I1F1R8"/>
<dbReference type="VEuPathDB" id="FungiDB:FUN_022001"/>
<organism evidence="1 2">
    <name type="scientific">Rhizophagus irregularis</name>
    <dbReference type="NCBI Taxonomy" id="588596"/>
    <lineage>
        <taxon>Eukaryota</taxon>
        <taxon>Fungi</taxon>
        <taxon>Fungi incertae sedis</taxon>
        <taxon>Mucoromycota</taxon>
        <taxon>Glomeromycotina</taxon>
        <taxon>Glomeromycetes</taxon>
        <taxon>Glomerales</taxon>
        <taxon>Glomeraceae</taxon>
        <taxon>Rhizophagus</taxon>
    </lineage>
</organism>
<name>A0A2I1F1R8_9GLOM</name>
<evidence type="ECO:0000313" key="1">
    <source>
        <dbReference type="EMBL" id="PKC63476.1"/>
    </source>
</evidence>
<gene>
    <name evidence="1" type="ORF">RhiirA1_463709</name>
</gene>
<reference evidence="1 2" key="1">
    <citation type="submission" date="2017-10" db="EMBL/GenBank/DDBJ databases">
        <title>Extensive intraspecific genome diversity in a model arbuscular mycorrhizal fungus.</title>
        <authorList>
            <person name="Chen E.C.H."/>
            <person name="Morin E."/>
            <person name="Baudet D."/>
            <person name="Noel J."/>
            <person name="Ndikumana S."/>
            <person name="Charron P."/>
            <person name="St-Onge C."/>
            <person name="Giorgi J."/>
            <person name="Grigoriev I.V."/>
            <person name="Roux C."/>
            <person name="Martin F.M."/>
            <person name="Corradi N."/>
        </authorList>
    </citation>
    <scope>NUCLEOTIDE SEQUENCE [LARGE SCALE GENOMIC DNA]</scope>
    <source>
        <strain evidence="1 2">A1</strain>
    </source>
</reference>
<sequence length="183" mass="21042">MLLQQFFAYQLAKRIDYWASYSAQHVLAVIDQNDGLDAMISKVRVVATGVDFSYSDICNILKFVQERSRQVIKNRSAIQQKNEARKEQYVSERKELAGFDFDKELVSYKSKVSEQIHKNIFWPSFGELLTDFDVIVKCVACHAFAKKSSREEPKKETLILLAATKIFGFEKFRSGQLEAINAI</sequence>
<evidence type="ECO:0000313" key="2">
    <source>
        <dbReference type="Proteomes" id="UP000232688"/>
    </source>
</evidence>
<accession>A0A2I1F1R8</accession>
<dbReference type="EMBL" id="LLXH01000733">
    <property type="protein sequence ID" value="PKC63476.1"/>
    <property type="molecule type" value="Genomic_DNA"/>
</dbReference>
<comment type="caution">
    <text evidence="1">The sequence shown here is derived from an EMBL/GenBank/DDBJ whole genome shotgun (WGS) entry which is preliminary data.</text>
</comment>